<reference evidence="2 3" key="1">
    <citation type="submission" date="2018-05" db="EMBL/GenBank/DDBJ databases">
        <title>Freshwater and sediment microbial communities from various areas in North America, analyzing microbe dynamics in response to fracking.</title>
        <authorList>
            <person name="Lamendella R."/>
        </authorList>
    </citation>
    <scope>NUCLEOTIDE SEQUENCE [LARGE SCALE GENOMIC DNA]</scope>
    <source>
        <strain evidence="2 3">125B1</strain>
    </source>
</reference>
<dbReference type="InterPro" id="IPR021344">
    <property type="entry name" value="DUF2970"/>
</dbReference>
<keyword evidence="1" id="KW-0812">Transmembrane</keyword>
<proteinExistence type="predicted"/>
<feature type="transmembrane region" description="Helical" evidence="1">
    <location>
        <begin position="15"/>
        <end position="33"/>
    </location>
</feature>
<dbReference type="Pfam" id="PF11174">
    <property type="entry name" value="DUF2970"/>
    <property type="match status" value="1"/>
</dbReference>
<organism evidence="2 3">
    <name type="scientific">Pseudidiomarina maritima</name>
    <dbReference type="NCBI Taxonomy" id="519453"/>
    <lineage>
        <taxon>Bacteria</taxon>
        <taxon>Pseudomonadati</taxon>
        <taxon>Pseudomonadota</taxon>
        <taxon>Gammaproteobacteria</taxon>
        <taxon>Alteromonadales</taxon>
        <taxon>Idiomarinaceae</taxon>
        <taxon>Pseudidiomarina</taxon>
    </lineage>
</organism>
<keyword evidence="1" id="KW-0472">Membrane</keyword>
<accession>A0A317QBL3</accession>
<dbReference type="EMBL" id="QGTT01000004">
    <property type="protein sequence ID" value="PWW14095.1"/>
    <property type="molecule type" value="Genomic_DNA"/>
</dbReference>
<evidence type="ECO:0000313" key="2">
    <source>
        <dbReference type="EMBL" id="PWW14095.1"/>
    </source>
</evidence>
<protein>
    <recommendedName>
        <fullName evidence="4">DUF2970 family protein</fullName>
    </recommendedName>
</protein>
<sequence length="72" mass="7692">MLPSVDNTHVEKPSLLAVIVSVLAAMFGVQTEANRKRDFNKGNPLLFIGIGVVFAVLFVLGLVLLVNTILAS</sequence>
<keyword evidence="1" id="KW-1133">Transmembrane helix</keyword>
<evidence type="ECO:0000313" key="3">
    <source>
        <dbReference type="Proteomes" id="UP000246964"/>
    </source>
</evidence>
<comment type="caution">
    <text evidence="2">The sequence shown here is derived from an EMBL/GenBank/DDBJ whole genome shotgun (WGS) entry which is preliminary data.</text>
</comment>
<dbReference type="OrthoDB" id="5625885at2"/>
<evidence type="ECO:0000256" key="1">
    <source>
        <dbReference type="SAM" id="Phobius"/>
    </source>
</evidence>
<dbReference type="RefSeq" id="WP_110075478.1">
    <property type="nucleotide sequence ID" value="NZ_QGTT01000004.1"/>
</dbReference>
<evidence type="ECO:0008006" key="4">
    <source>
        <dbReference type="Google" id="ProtNLM"/>
    </source>
</evidence>
<name>A0A317QBL3_9GAMM</name>
<dbReference type="AlphaFoldDB" id="A0A317QBL3"/>
<dbReference type="Proteomes" id="UP000246964">
    <property type="component" value="Unassembled WGS sequence"/>
</dbReference>
<feature type="transmembrane region" description="Helical" evidence="1">
    <location>
        <begin position="45"/>
        <end position="70"/>
    </location>
</feature>
<keyword evidence="3" id="KW-1185">Reference proteome</keyword>
<gene>
    <name evidence="2" type="ORF">DET45_10433</name>
</gene>